<dbReference type="RefSeq" id="WP_145418703.1">
    <property type="nucleotide sequence ID" value="NZ_CP036526.1"/>
</dbReference>
<evidence type="ECO:0000313" key="3">
    <source>
        <dbReference type="Proteomes" id="UP000319817"/>
    </source>
</evidence>
<feature type="domain" description="Knr4/Smi1-like" evidence="1">
    <location>
        <begin position="36"/>
        <end position="170"/>
    </location>
</feature>
<dbReference type="InterPro" id="IPR037883">
    <property type="entry name" value="Knr4/Smi1-like_sf"/>
</dbReference>
<evidence type="ECO:0000313" key="2">
    <source>
        <dbReference type="EMBL" id="QDT10975.1"/>
    </source>
</evidence>
<dbReference type="SMART" id="SM00860">
    <property type="entry name" value="SMI1_KNR4"/>
    <property type="match status" value="1"/>
</dbReference>
<dbReference type="EMBL" id="CP036526">
    <property type="protein sequence ID" value="QDT10975.1"/>
    <property type="molecule type" value="Genomic_DNA"/>
</dbReference>
<organism evidence="2 3">
    <name type="scientific">Stieleria marina</name>
    <dbReference type="NCBI Taxonomy" id="1930275"/>
    <lineage>
        <taxon>Bacteria</taxon>
        <taxon>Pseudomonadati</taxon>
        <taxon>Planctomycetota</taxon>
        <taxon>Planctomycetia</taxon>
        <taxon>Pirellulales</taxon>
        <taxon>Pirellulaceae</taxon>
        <taxon>Stieleria</taxon>
    </lineage>
</organism>
<gene>
    <name evidence="2" type="ORF">K239x_29680</name>
</gene>
<sequence length="183" mass="20908">MNYESFLPRYSKVLLATDDLHIDDAVRESEWLGYEPCSLDQIADHESRLGVILPQSIREFYLATNGWRNVDTFIDEILPIERVDYLRTLDKDLCEIVSDDIRPVDDPEWVEEQTTSVVRSLCFSLEGDAARLLVDPHSDIGSGEWNVGTWASWQPGMEWSGQSFANFLQLRLDGLVELRDIGG</sequence>
<reference evidence="2 3" key="1">
    <citation type="submission" date="2019-02" db="EMBL/GenBank/DDBJ databases">
        <title>Deep-cultivation of Planctomycetes and their phenomic and genomic characterization uncovers novel biology.</title>
        <authorList>
            <person name="Wiegand S."/>
            <person name="Jogler M."/>
            <person name="Boedeker C."/>
            <person name="Pinto D."/>
            <person name="Vollmers J."/>
            <person name="Rivas-Marin E."/>
            <person name="Kohn T."/>
            <person name="Peeters S.H."/>
            <person name="Heuer A."/>
            <person name="Rast P."/>
            <person name="Oberbeckmann S."/>
            <person name="Bunk B."/>
            <person name="Jeske O."/>
            <person name="Meyerdierks A."/>
            <person name="Storesund J.E."/>
            <person name="Kallscheuer N."/>
            <person name="Luecker S."/>
            <person name="Lage O.M."/>
            <person name="Pohl T."/>
            <person name="Merkel B.J."/>
            <person name="Hornburger P."/>
            <person name="Mueller R.-W."/>
            <person name="Bruemmer F."/>
            <person name="Labrenz M."/>
            <person name="Spormann A.M."/>
            <person name="Op den Camp H."/>
            <person name="Overmann J."/>
            <person name="Amann R."/>
            <person name="Jetten M.S.M."/>
            <person name="Mascher T."/>
            <person name="Medema M.H."/>
            <person name="Devos D.P."/>
            <person name="Kaster A.-K."/>
            <person name="Ovreas L."/>
            <person name="Rohde M."/>
            <person name="Galperin M.Y."/>
            <person name="Jogler C."/>
        </authorList>
    </citation>
    <scope>NUCLEOTIDE SEQUENCE [LARGE SCALE GENOMIC DNA]</scope>
    <source>
        <strain evidence="2 3">K23_9</strain>
    </source>
</reference>
<dbReference type="Gene3D" id="3.40.1580.10">
    <property type="entry name" value="SMI1/KNR4-like"/>
    <property type="match status" value="1"/>
</dbReference>
<accession>A0A517NV24</accession>
<dbReference type="AlphaFoldDB" id="A0A517NV24"/>
<dbReference type="Proteomes" id="UP000319817">
    <property type="component" value="Chromosome"/>
</dbReference>
<name>A0A517NV24_9BACT</name>
<dbReference type="Pfam" id="PF09346">
    <property type="entry name" value="SMI1_KNR4"/>
    <property type="match status" value="1"/>
</dbReference>
<evidence type="ECO:0000259" key="1">
    <source>
        <dbReference type="SMART" id="SM00860"/>
    </source>
</evidence>
<protein>
    <recommendedName>
        <fullName evidence="1">Knr4/Smi1-like domain-containing protein</fullName>
    </recommendedName>
</protein>
<dbReference type="SUPFAM" id="SSF160631">
    <property type="entry name" value="SMI1/KNR4-like"/>
    <property type="match status" value="1"/>
</dbReference>
<dbReference type="OrthoDB" id="458118at2"/>
<dbReference type="InterPro" id="IPR018958">
    <property type="entry name" value="Knr4/Smi1-like_dom"/>
</dbReference>
<proteinExistence type="predicted"/>
<keyword evidence="3" id="KW-1185">Reference proteome</keyword>